<dbReference type="GO" id="GO:0016491">
    <property type="term" value="F:oxidoreductase activity"/>
    <property type="evidence" value="ECO:0007669"/>
    <property type="project" value="UniProtKB-KW"/>
</dbReference>
<organism evidence="4 5">
    <name type="scientific">Corynebacterium frankenforstense DSM 45800</name>
    <dbReference type="NCBI Taxonomy" id="1437875"/>
    <lineage>
        <taxon>Bacteria</taxon>
        <taxon>Bacillati</taxon>
        <taxon>Actinomycetota</taxon>
        <taxon>Actinomycetes</taxon>
        <taxon>Mycobacteriales</taxon>
        <taxon>Corynebacteriaceae</taxon>
        <taxon>Corynebacterium</taxon>
    </lineage>
</organism>
<accession>A0A1L7CQ64</accession>
<dbReference type="Pfam" id="PF00106">
    <property type="entry name" value="adh_short"/>
    <property type="match status" value="1"/>
</dbReference>
<dbReference type="SUPFAM" id="SSF51735">
    <property type="entry name" value="NAD(P)-binding Rossmann-fold domains"/>
    <property type="match status" value="1"/>
</dbReference>
<dbReference type="OrthoDB" id="658698at2"/>
<dbReference type="PRINTS" id="PR00080">
    <property type="entry name" value="SDRFAMILY"/>
</dbReference>
<dbReference type="RefSeq" id="WP_075662958.1">
    <property type="nucleotide sequence ID" value="NZ_CP009247.1"/>
</dbReference>
<dbReference type="Proteomes" id="UP000185434">
    <property type="component" value="Chromosome"/>
</dbReference>
<dbReference type="STRING" id="1437875.CFRA_00280"/>
<dbReference type="PANTHER" id="PTHR43669:SF3">
    <property type="entry name" value="ALCOHOL DEHYDROGENASE, PUTATIVE (AFU_ORTHOLOGUE AFUA_3G03445)-RELATED"/>
    <property type="match status" value="1"/>
</dbReference>
<dbReference type="PROSITE" id="PS00061">
    <property type="entry name" value="ADH_SHORT"/>
    <property type="match status" value="1"/>
</dbReference>
<dbReference type="PRINTS" id="PR00081">
    <property type="entry name" value="GDHRDH"/>
</dbReference>
<reference evidence="4 5" key="1">
    <citation type="submission" date="2014-08" db="EMBL/GenBank/DDBJ databases">
        <title>Complete genome sequence of Corynebacterium frankenforstense ST18(T) (=DSM 45800(T)), isolated from raw cow milk.</title>
        <authorList>
            <person name="Ruckert C."/>
            <person name="Albersmeier A."/>
            <person name="Winkler A."/>
            <person name="Lipski A."/>
            <person name="Kalinowski J."/>
        </authorList>
    </citation>
    <scope>NUCLEOTIDE SEQUENCE [LARGE SCALE GENOMIC DNA]</scope>
    <source>
        <strain evidence="4 5">ST18</strain>
    </source>
</reference>
<dbReference type="InterPro" id="IPR020904">
    <property type="entry name" value="Sc_DH/Rdtase_CS"/>
</dbReference>
<dbReference type="PANTHER" id="PTHR43669">
    <property type="entry name" value="5-KETO-D-GLUCONATE 5-REDUCTASE"/>
    <property type="match status" value="1"/>
</dbReference>
<dbReference type="NCBIfam" id="NF006123">
    <property type="entry name" value="PRK08267.1"/>
    <property type="match status" value="1"/>
</dbReference>
<evidence type="ECO:0000313" key="5">
    <source>
        <dbReference type="Proteomes" id="UP000185434"/>
    </source>
</evidence>
<gene>
    <name evidence="4" type="ORF">CFRA_00280</name>
</gene>
<proteinExistence type="inferred from homology"/>
<evidence type="ECO:0000256" key="1">
    <source>
        <dbReference type="ARBA" id="ARBA00006484"/>
    </source>
</evidence>
<evidence type="ECO:0000256" key="2">
    <source>
        <dbReference type="ARBA" id="ARBA00023002"/>
    </source>
</evidence>
<comment type="similarity">
    <text evidence="1 3">Belongs to the short-chain dehydrogenases/reductases (SDR) family.</text>
</comment>
<sequence>MSSIFISGAAEGIGRAVAHRFLAEGWTVGAYDIAPVSYSHPNLVAGHLDATDAESWDAALADFTAHTGGKLDVLDNNAGIIADGALAALPAPKVAAQIQVNALGVTLGARAAHRYLAATDGSQLVNMGSASAIYGQPDIAVYSATKAYVGGLTEALGLEWEPDGIRVVDIWPLWAKTKLSDNDATSVRRLGVHITPEQIAEVIWDATHPANRWQRGKIHYGVSLLDKAMYWARSVSPDRTARFVNRFISA</sequence>
<dbReference type="Gene3D" id="3.40.50.720">
    <property type="entry name" value="NAD(P)-binding Rossmann-like Domain"/>
    <property type="match status" value="1"/>
</dbReference>
<name>A0A1L7CQ64_9CORY</name>
<dbReference type="AlphaFoldDB" id="A0A1L7CQ64"/>
<protein>
    <submittedName>
        <fullName evidence="4">Short-chain dehydrogenase</fullName>
    </submittedName>
</protein>
<keyword evidence="5" id="KW-1185">Reference proteome</keyword>
<dbReference type="InterPro" id="IPR036291">
    <property type="entry name" value="NAD(P)-bd_dom_sf"/>
</dbReference>
<keyword evidence="2" id="KW-0560">Oxidoreductase</keyword>
<dbReference type="InterPro" id="IPR002347">
    <property type="entry name" value="SDR_fam"/>
</dbReference>
<evidence type="ECO:0000313" key="4">
    <source>
        <dbReference type="EMBL" id="APT87990.1"/>
    </source>
</evidence>
<dbReference type="KEGG" id="cfk:CFRA_00280"/>
<dbReference type="EMBL" id="CP009247">
    <property type="protein sequence ID" value="APT87990.1"/>
    <property type="molecule type" value="Genomic_DNA"/>
</dbReference>
<evidence type="ECO:0000256" key="3">
    <source>
        <dbReference type="RuleBase" id="RU000363"/>
    </source>
</evidence>